<dbReference type="Proteomes" id="UP000283895">
    <property type="component" value="Unassembled WGS sequence"/>
</dbReference>
<reference evidence="1 2" key="1">
    <citation type="submission" date="2015-09" db="EMBL/GenBank/DDBJ databases">
        <title>Host preference determinants of Valsa canker pathogens revealed by comparative genomics.</title>
        <authorList>
            <person name="Yin Z."/>
            <person name="Huang L."/>
        </authorList>
    </citation>
    <scope>NUCLEOTIDE SEQUENCE [LARGE SCALE GENOMIC DNA]</scope>
    <source>
        <strain evidence="1 2">03-1</strain>
    </source>
</reference>
<accession>A0A423WK24</accession>
<name>A0A423WK24_9PEZI</name>
<dbReference type="AlphaFoldDB" id="A0A423WK24"/>
<proteinExistence type="predicted"/>
<evidence type="ECO:0000313" key="1">
    <source>
        <dbReference type="EMBL" id="ROW03786.1"/>
    </source>
</evidence>
<keyword evidence="2" id="KW-1185">Reference proteome</keyword>
<comment type="caution">
    <text evidence="1">The sequence shown here is derived from an EMBL/GenBank/DDBJ whole genome shotgun (WGS) entry which is preliminary data.</text>
</comment>
<gene>
    <name evidence="1" type="ORF">VMCG_05339</name>
</gene>
<evidence type="ECO:0000313" key="2">
    <source>
        <dbReference type="Proteomes" id="UP000283895"/>
    </source>
</evidence>
<dbReference type="EMBL" id="LKEA01000015">
    <property type="protein sequence ID" value="ROW03786.1"/>
    <property type="molecule type" value="Genomic_DNA"/>
</dbReference>
<sequence length="108" mass="11995">MVGEPQMGDTIVVTGRKVKHGRYMTILFSQIYDSCVNGLPKSFHVRNDPVKDKKVVLQLFAHLWDQVRTFGSVLSVETGTGAFLKRQSITSGTSQTVVELLTVQLTVK</sequence>
<protein>
    <submittedName>
        <fullName evidence="1">Uncharacterized protein</fullName>
    </submittedName>
</protein>
<organism evidence="1 2">
    <name type="scientific">Cytospora schulzeri</name>
    <dbReference type="NCBI Taxonomy" id="448051"/>
    <lineage>
        <taxon>Eukaryota</taxon>
        <taxon>Fungi</taxon>
        <taxon>Dikarya</taxon>
        <taxon>Ascomycota</taxon>
        <taxon>Pezizomycotina</taxon>
        <taxon>Sordariomycetes</taxon>
        <taxon>Sordariomycetidae</taxon>
        <taxon>Diaporthales</taxon>
        <taxon>Cytosporaceae</taxon>
        <taxon>Cytospora</taxon>
    </lineage>
</organism>